<evidence type="ECO:0000313" key="2">
    <source>
        <dbReference type="EMBL" id="MEO3942265.1"/>
    </source>
</evidence>
<dbReference type="InterPro" id="IPR020845">
    <property type="entry name" value="AMP-binding_CS"/>
</dbReference>
<dbReference type="Proteomes" id="UP001448614">
    <property type="component" value="Unassembled WGS sequence"/>
</dbReference>
<accession>A0ABV0GUT9</accession>
<dbReference type="InterPro" id="IPR042099">
    <property type="entry name" value="ANL_N_sf"/>
</dbReference>
<dbReference type="InterPro" id="IPR050237">
    <property type="entry name" value="ATP-dep_AMP-bd_enzyme"/>
</dbReference>
<dbReference type="RefSeq" id="WP_347782984.1">
    <property type="nucleotide sequence ID" value="NZ_JBBMFV010000004.1"/>
</dbReference>
<gene>
    <name evidence="2" type="ORF">V3C41_14395</name>
</gene>
<name>A0ABV0GUT9_PAENI</name>
<feature type="domain" description="AMP-dependent synthetase/ligase" evidence="1">
    <location>
        <begin position="21"/>
        <end position="431"/>
    </location>
</feature>
<dbReference type="Gene3D" id="3.30.300.30">
    <property type="match status" value="1"/>
</dbReference>
<dbReference type="InterPro" id="IPR045851">
    <property type="entry name" value="AMP-bd_C_sf"/>
</dbReference>
<dbReference type="InterPro" id="IPR000873">
    <property type="entry name" value="AMP-dep_synth/lig_dom"/>
</dbReference>
<dbReference type="EMBL" id="JBBMFV010000004">
    <property type="protein sequence ID" value="MEO3942265.1"/>
    <property type="molecule type" value="Genomic_DNA"/>
</dbReference>
<dbReference type="SUPFAM" id="SSF56801">
    <property type="entry name" value="Acetyl-CoA synthetase-like"/>
    <property type="match status" value="1"/>
</dbReference>
<comment type="caution">
    <text evidence="2">The sequence shown here is derived from an EMBL/GenBank/DDBJ whole genome shotgun (WGS) entry which is preliminary data.</text>
</comment>
<reference evidence="2 3" key="1">
    <citation type="journal article" date="2024" name="Appl. Microbiol. Biotechnol.">
        <title>Biosynthetic gene clusters with biotechnological applications in novel Antarctic isolates from Actinomycetota.</title>
        <authorList>
            <person name="Bruna P."/>
            <person name="Nunez-Montero K."/>
            <person name="Contreras M.J."/>
            <person name="Leal K."/>
            <person name="Garcia M."/>
            <person name="Abanto M."/>
            <person name="Barrientos L."/>
        </authorList>
    </citation>
    <scope>NUCLEOTIDE SEQUENCE [LARGE SCALE GENOMIC DNA]</scope>
    <source>
        <strain evidence="2 3">Se16.17</strain>
    </source>
</reference>
<dbReference type="PANTHER" id="PTHR43767:SF1">
    <property type="entry name" value="NONRIBOSOMAL PEPTIDE SYNTHASE PES1 (EUROFUNG)-RELATED"/>
    <property type="match status" value="1"/>
</dbReference>
<protein>
    <submittedName>
        <fullName evidence="2">Class I adenylate-forming enzyme family protein</fullName>
    </submittedName>
</protein>
<organism evidence="2 3">
    <name type="scientific">Paenarthrobacter nicotinovorans</name>
    <name type="common">Arthrobacter nicotinovorans</name>
    <dbReference type="NCBI Taxonomy" id="29320"/>
    <lineage>
        <taxon>Bacteria</taxon>
        <taxon>Bacillati</taxon>
        <taxon>Actinomycetota</taxon>
        <taxon>Actinomycetes</taxon>
        <taxon>Micrococcales</taxon>
        <taxon>Micrococcaceae</taxon>
        <taxon>Paenarthrobacter</taxon>
    </lineage>
</organism>
<dbReference type="Pfam" id="PF00501">
    <property type="entry name" value="AMP-binding"/>
    <property type="match status" value="1"/>
</dbReference>
<keyword evidence="3" id="KW-1185">Reference proteome</keyword>
<dbReference type="PANTHER" id="PTHR43767">
    <property type="entry name" value="LONG-CHAIN-FATTY-ACID--COA LIGASE"/>
    <property type="match status" value="1"/>
</dbReference>
<evidence type="ECO:0000259" key="1">
    <source>
        <dbReference type="Pfam" id="PF00501"/>
    </source>
</evidence>
<dbReference type="Gene3D" id="3.40.50.12780">
    <property type="entry name" value="N-terminal domain of ligase-like"/>
    <property type="match status" value="1"/>
</dbReference>
<dbReference type="CDD" id="cd04433">
    <property type="entry name" value="AFD_class_I"/>
    <property type="match status" value="1"/>
</dbReference>
<proteinExistence type="predicted"/>
<sequence length="580" mass="61274">MPEATVEQSPAADLIAAVFSAAERFPEHPAITAPGKVRRIRVRRGADRVKPGHTITYRELVDGIEATARSLREDGFGPGERMLFSVRPSPAAFTLALGAVRAGGSVVFIDPGIGPALFRDRAGLASPRWAAAESLLYALSTKSPLRPVARSRGLLLPDYGAMDVRHYYSGPWLPGVPRGATPVRNLATRNGVEEVWDAGVSSHGQGASAQEAVIIFTSGTTGAPKGVVHTRGSLAAGFEQLTTRCTFNEGDRVHSEQLMMGLPALIAGAHWTMPAYGFSAHIDPLRLAAELGPVAGQKTAYDGATHLFLVPSQLAPILDSIEAGTVSLPASLRTVMLGAAPVLAPFLKRAVHLLPGIDFKLIYGMTEALPISIADGHEKLAFASGTDAEITAPDGSGEGDFLGEPLPAVGIRVAEDHELFVRGPNVCHGYLGEEPMVEHATGDLVRLDHGSGNGNGSAPRLVMIGRKKDMIIRGKTNIYPALYEPVIAGVPGVRQAVMVGVADEVGDEAVWLAVVGSSGENPGTLVSRLARELPRLIDESALPDHIEVLESIPSGGRHRKPDRAALRQEFATRSQPKAAL</sequence>
<dbReference type="PROSITE" id="PS00455">
    <property type="entry name" value="AMP_BINDING"/>
    <property type="match status" value="1"/>
</dbReference>
<evidence type="ECO:0000313" key="3">
    <source>
        <dbReference type="Proteomes" id="UP001448614"/>
    </source>
</evidence>